<dbReference type="InterPro" id="IPR016181">
    <property type="entry name" value="Acyl_CoA_acyltransferase"/>
</dbReference>
<dbReference type="AlphaFoldDB" id="A0A5C7B3V8"/>
<accession>A0A5C7B3V8</accession>
<dbReference type="EMBL" id="VOSC01000005">
    <property type="protein sequence ID" value="TXE15144.1"/>
    <property type="molecule type" value="Genomic_DNA"/>
</dbReference>
<dbReference type="Proteomes" id="UP000321790">
    <property type="component" value="Unassembled WGS sequence"/>
</dbReference>
<sequence>MNSLILEDNRVKLTLLNLNNYSYLKEVAAQPNLLQYSPSSIHTPAYLKLYIENALEAFNQKTAIPFIIFDKLHNAYAGSTRFMSINWNHKVLEIGATWIGNQFQGTGLNKHMKQLMLNYAFNDLDFEKVEFRIDERNIKSRKAVEKLGATLEGVLRKNVYLNDGFKRNSCCYGILKEEWFM</sequence>
<name>A0A5C7B3V8_9FLAO</name>
<reference evidence="3" key="1">
    <citation type="submission" date="2019-08" db="EMBL/GenBank/DDBJ databases">
        <title>Seonamhaeicola sediminis sp. nov., isolated from marine sediment.</title>
        <authorList>
            <person name="Cao W.R."/>
        </authorList>
    </citation>
    <scope>NUCLEOTIDE SEQUENCE [LARGE SCALE GENOMIC DNA]</scope>
    <source>
        <strain evidence="3">Gy8</strain>
    </source>
</reference>
<dbReference type="PANTHER" id="PTHR43610:SF1">
    <property type="entry name" value="N-ACETYLTRANSFERASE DOMAIN-CONTAINING PROTEIN"/>
    <property type="match status" value="1"/>
</dbReference>
<dbReference type="OrthoDB" id="9795199at2"/>
<dbReference type="GO" id="GO:0016747">
    <property type="term" value="F:acyltransferase activity, transferring groups other than amino-acyl groups"/>
    <property type="evidence" value="ECO:0007669"/>
    <property type="project" value="InterPro"/>
</dbReference>
<keyword evidence="2" id="KW-0808">Transferase</keyword>
<dbReference type="Pfam" id="PF13302">
    <property type="entry name" value="Acetyltransf_3"/>
    <property type="match status" value="1"/>
</dbReference>
<gene>
    <name evidence="2" type="ORF">FUA26_01145</name>
</gene>
<dbReference type="Gene3D" id="3.40.630.30">
    <property type="match status" value="1"/>
</dbReference>
<dbReference type="InterPro" id="IPR000182">
    <property type="entry name" value="GNAT_dom"/>
</dbReference>
<organism evidence="2 3">
    <name type="scientific">Seonamhaeicola algicola</name>
    <dbReference type="NCBI Taxonomy" id="1719036"/>
    <lineage>
        <taxon>Bacteria</taxon>
        <taxon>Pseudomonadati</taxon>
        <taxon>Bacteroidota</taxon>
        <taxon>Flavobacteriia</taxon>
        <taxon>Flavobacteriales</taxon>
        <taxon>Flavobacteriaceae</taxon>
    </lineage>
</organism>
<dbReference type="PANTHER" id="PTHR43610">
    <property type="entry name" value="BLL6696 PROTEIN"/>
    <property type="match status" value="1"/>
</dbReference>
<evidence type="ECO:0000313" key="3">
    <source>
        <dbReference type="Proteomes" id="UP000321790"/>
    </source>
</evidence>
<dbReference type="SUPFAM" id="SSF55729">
    <property type="entry name" value="Acyl-CoA N-acyltransferases (Nat)"/>
    <property type="match status" value="1"/>
</dbReference>
<feature type="domain" description="N-acetyltransferase" evidence="1">
    <location>
        <begin position="24"/>
        <end position="150"/>
    </location>
</feature>
<protein>
    <submittedName>
        <fullName evidence="2">GNAT family N-acetyltransferase</fullName>
    </submittedName>
</protein>
<comment type="caution">
    <text evidence="2">The sequence shown here is derived from an EMBL/GenBank/DDBJ whole genome shotgun (WGS) entry which is preliminary data.</text>
</comment>
<keyword evidence="3" id="KW-1185">Reference proteome</keyword>
<dbReference type="RefSeq" id="WP_147130634.1">
    <property type="nucleotide sequence ID" value="NZ_VOSC01000005.1"/>
</dbReference>
<proteinExistence type="predicted"/>
<evidence type="ECO:0000259" key="1">
    <source>
        <dbReference type="Pfam" id="PF13302"/>
    </source>
</evidence>
<evidence type="ECO:0000313" key="2">
    <source>
        <dbReference type="EMBL" id="TXE15144.1"/>
    </source>
</evidence>